<dbReference type="EMBL" id="QFFN01000002">
    <property type="protein sequence ID" value="PWG60606.1"/>
    <property type="molecule type" value="Genomic_DNA"/>
</dbReference>
<dbReference type="Proteomes" id="UP000245753">
    <property type="component" value="Unassembled WGS sequence"/>
</dbReference>
<sequence length="374" mass="43197">MAYVMEPVWRWERNRLMAWHGDCDEIRRSVRDITTMLTDLADWTIGDPDANARMRRFGFIFGHDVETMAMGRYVRLTTLANQCWDTTVAAGGDCEDLADELSREIANFMKTAESTAKGIAPGIGEYYDAAIYCGVAFLMRRIPTFTIQDLLNLCSPEVFTPYDDIGEVDETNTYKGWYGYDVALAERKPPSERAASSRVLGLMDKLPDMRSRNTSEDMDEYMDDSEEDEYDAQYHADHPRPDDPQWRAVFDSRKYNRAYAVLRQRHIRHDDDPDWPMDGRYTLEPGSRSFENLPDVLDLALDGFLCDTGAAFPGTRQFIPFMTDLDRMRRFVWKAHRAADHGEDVDFDRITRAADAFRRRTWVRTTHTTTGGME</sequence>
<keyword evidence="3" id="KW-1185">Reference proteome</keyword>
<feature type="region of interest" description="Disordered" evidence="1">
    <location>
        <begin position="209"/>
        <end position="229"/>
    </location>
</feature>
<gene>
    <name evidence="2" type="ORF">DF200_01640</name>
</gene>
<dbReference type="AlphaFoldDB" id="A0A2U2MUU5"/>
<reference evidence="2 3" key="1">
    <citation type="journal article" date="2018" name="Int. J. Syst. Evol. Microbiol.">
        <title>Bifidobacterium catulorum sp. nov., a novel taxon from the faeces of the baby common marmoset (Callithrix jacchus).</title>
        <authorList>
            <person name="Modesto M."/>
            <person name="Michelini S."/>
            <person name="Oki K."/>
            <person name="Biavati B."/>
            <person name="Watanabe K."/>
            <person name="Mattarelli P."/>
        </authorList>
    </citation>
    <scope>NUCLEOTIDE SEQUENCE [LARGE SCALE GENOMIC DNA]</scope>
    <source>
        <strain evidence="2 3">MRM 8.19</strain>
    </source>
</reference>
<name>A0A2U2MUU5_9BIFI</name>
<evidence type="ECO:0000313" key="3">
    <source>
        <dbReference type="Proteomes" id="UP000245753"/>
    </source>
</evidence>
<dbReference type="RefSeq" id="WP_109136555.1">
    <property type="nucleotide sequence ID" value="NZ_QFFN01000002.1"/>
</dbReference>
<organism evidence="2 3">
    <name type="scientific">Bifidobacterium catulorum</name>
    <dbReference type="NCBI Taxonomy" id="1630173"/>
    <lineage>
        <taxon>Bacteria</taxon>
        <taxon>Bacillati</taxon>
        <taxon>Actinomycetota</taxon>
        <taxon>Actinomycetes</taxon>
        <taxon>Bifidobacteriales</taxon>
        <taxon>Bifidobacteriaceae</taxon>
        <taxon>Bifidobacterium</taxon>
    </lineage>
</organism>
<proteinExistence type="predicted"/>
<dbReference type="OrthoDB" id="9857878at2"/>
<comment type="caution">
    <text evidence="2">The sequence shown here is derived from an EMBL/GenBank/DDBJ whole genome shotgun (WGS) entry which is preliminary data.</text>
</comment>
<feature type="compositionally biased region" description="Acidic residues" evidence="1">
    <location>
        <begin position="216"/>
        <end position="229"/>
    </location>
</feature>
<protein>
    <submittedName>
        <fullName evidence="2">Uncharacterized protein</fullName>
    </submittedName>
</protein>
<evidence type="ECO:0000256" key="1">
    <source>
        <dbReference type="SAM" id="MobiDB-lite"/>
    </source>
</evidence>
<evidence type="ECO:0000313" key="2">
    <source>
        <dbReference type="EMBL" id="PWG60606.1"/>
    </source>
</evidence>
<accession>A0A2U2MUU5</accession>